<dbReference type="EC" id="6.3.3.1" evidence="4"/>
<evidence type="ECO:0000313" key="19">
    <source>
        <dbReference type="Proteomes" id="UP000187822"/>
    </source>
</evidence>
<evidence type="ECO:0000256" key="11">
    <source>
        <dbReference type="ARBA" id="ARBA00031908"/>
    </source>
</evidence>
<evidence type="ECO:0000256" key="9">
    <source>
        <dbReference type="ARBA" id="ARBA00022755"/>
    </source>
</evidence>
<keyword evidence="9" id="KW-0658">Purine biosynthesis</keyword>
<evidence type="ECO:0000313" key="18">
    <source>
        <dbReference type="EMBL" id="SJK84160.1"/>
    </source>
</evidence>
<evidence type="ECO:0000256" key="6">
    <source>
        <dbReference type="ARBA" id="ARBA00022490"/>
    </source>
</evidence>
<dbReference type="InterPro" id="IPR036921">
    <property type="entry name" value="PurM-like_N_sf"/>
</dbReference>
<dbReference type="Gene3D" id="3.30.1330.10">
    <property type="entry name" value="PurM-like, N-terminal domain"/>
    <property type="match status" value="1"/>
</dbReference>
<evidence type="ECO:0000256" key="8">
    <source>
        <dbReference type="ARBA" id="ARBA00022741"/>
    </source>
</evidence>
<dbReference type="CDD" id="cd02196">
    <property type="entry name" value="PurM"/>
    <property type="match status" value="1"/>
</dbReference>
<dbReference type="EMBL" id="LT719092">
    <property type="protein sequence ID" value="SJK84160.1"/>
    <property type="molecule type" value="Genomic_DNA"/>
</dbReference>
<comment type="subcellular location">
    <subcellularLocation>
        <location evidence="1">Cytoplasm</location>
    </subcellularLocation>
</comment>
<evidence type="ECO:0000256" key="10">
    <source>
        <dbReference type="ARBA" id="ARBA00022840"/>
    </source>
</evidence>
<dbReference type="InterPro" id="IPR016188">
    <property type="entry name" value="PurM-like_N"/>
</dbReference>
<dbReference type="Pfam" id="PF00586">
    <property type="entry name" value="AIRS"/>
    <property type="match status" value="1"/>
</dbReference>
<reference evidence="18" key="3">
    <citation type="submission" date="2016-06" db="EMBL/GenBank/DDBJ databases">
        <authorList>
            <person name="Olsen C.W."/>
            <person name="Carey S."/>
            <person name="Hinshaw L."/>
            <person name="Karasin A.I."/>
        </authorList>
    </citation>
    <scope>NUCLEOTIDE SEQUENCE [LARGE SCALE GENOMIC DNA]</scope>
    <source>
        <strain evidence="18">PM4</strain>
    </source>
</reference>
<dbReference type="STRING" id="1673428.CPM_0274"/>
<dbReference type="GO" id="GO:0004641">
    <property type="term" value="F:phosphoribosylformylglycinamidine cyclo-ligase activity"/>
    <property type="evidence" value="ECO:0007669"/>
    <property type="project" value="UniProtKB-EC"/>
</dbReference>
<dbReference type="PANTHER" id="PTHR10520">
    <property type="entry name" value="TRIFUNCTIONAL PURINE BIOSYNTHETIC PROTEIN ADENOSINE-3-RELATED"/>
    <property type="match status" value="1"/>
</dbReference>
<dbReference type="AlphaFoldDB" id="A0A1N5SPS8"/>
<dbReference type="RefSeq" id="WP_021789227.1">
    <property type="nucleotide sequence ID" value="NZ_LT671858.1"/>
</dbReference>
<dbReference type="InterPro" id="IPR036676">
    <property type="entry name" value="PurM-like_C_sf"/>
</dbReference>
<dbReference type="PANTHER" id="PTHR10520:SF12">
    <property type="entry name" value="TRIFUNCTIONAL PURINE BIOSYNTHETIC PROTEIN ADENOSINE-3"/>
    <property type="match status" value="1"/>
</dbReference>
<dbReference type="Pfam" id="PF02769">
    <property type="entry name" value="AIRS_C"/>
    <property type="match status" value="1"/>
</dbReference>
<dbReference type="FunFam" id="3.90.650.10:FF:000011">
    <property type="entry name" value="Phosphoribosylformylglycinamidine cyclo-ligase"/>
    <property type="match status" value="1"/>
</dbReference>
<dbReference type="Gene3D" id="3.90.650.10">
    <property type="entry name" value="PurM-like C-terminal domain"/>
    <property type="match status" value="1"/>
</dbReference>
<dbReference type="GeneID" id="41587608"/>
<dbReference type="Proteomes" id="UP000195607">
    <property type="component" value="Chromosome I"/>
</dbReference>
<evidence type="ECO:0000256" key="12">
    <source>
        <dbReference type="ARBA" id="ARBA00032931"/>
    </source>
</evidence>
<accession>A0A1N5SPS8</accession>
<evidence type="ECO:0000259" key="15">
    <source>
        <dbReference type="Pfam" id="PF00586"/>
    </source>
</evidence>
<keyword evidence="10" id="KW-0067">ATP-binding</keyword>
<dbReference type="OrthoDB" id="6605at2157"/>
<dbReference type="KEGG" id="cdiv:CPM_0274"/>
<dbReference type="GO" id="GO:0006189">
    <property type="term" value="P:'de novo' IMP biosynthetic process"/>
    <property type="evidence" value="ECO:0007669"/>
    <property type="project" value="UniProtKB-UniPathway"/>
</dbReference>
<dbReference type="GO" id="GO:0046084">
    <property type="term" value="P:adenine biosynthetic process"/>
    <property type="evidence" value="ECO:0007669"/>
    <property type="project" value="TreeGrafter"/>
</dbReference>
<gene>
    <name evidence="18" type="ORF">CPM_0274</name>
    <name evidence="17" type="ORF">CSP5_0305</name>
</gene>
<reference evidence="17 20" key="1">
    <citation type="submission" date="2016-04" db="EMBL/GenBank/DDBJ databases">
        <authorList>
            <person name="Evans L.H."/>
            <person name="Alamgir A."/>
            <person name="Owens N."/>
            <person name="Weber N.D."/>
            <person name="Virtaneva K."/>
            <person name="Barbian K."/>
            <person name="Babar A."/>
            <person name="Rosenke K."/>
        </authorList>
    </citation>
    <scope>NUCLEOTIDE SEQUENCE [LARGE SCALE GENOMIC DNA]</scope>
    <source>
        <strain evidence="17">S5</strain>
        <strain evidence="20">S5(T) (JCM 30642 \VKM B-2941)</strain>
    </source>
</reference>
<feature type="domain" description="PurM-like C-terminal" evidence="16">
    <location>
        <begin position="166"/>
        <end position="326"/>
    </location>
</feature>
<evidence type="ECO:0000256" key="14">
    <source>
        <dbReference type="ARBA" id="ARBA00049057"/>
    </source>
</evidence>
<evidence type="ECO:0000259" key="16">
    <source>
        <dbReference type="Pfam" id="PF02769"/>
    </source>
</evidence>
<evidence type="ECO:0000313" key="17">
    <source>
        <dbReference type="EMBL" id="SIM37859.1"/>
    </source>
</evidence>
<dbReference type="GO" id="GO:0005524">
    <property type="term" value="F:ATP binding"/>
    <property type="evidence" value="ECO:0007669"/>
    <property type="project" value="UniProtKB-KW"/>
</dbReference>
<comment type="pathway">
    <text evidence="2">Purine metabolism; IMP biosynthesis via de novo pathway; 5-amino-1-(5-phospho-D-ribosyl)imidazole from N(2)-formyl-N(1)-(5-phospho-D-ribosyl)glycinamide: step 2/2.</text>
</comment>
<evidence type="ECO:0000256" key="13">
    <source>
        <dbReference type="ARBA" id="ARBA00033093"/>
    </source>
</evidence>
<evidence type="ECO:0000256" key="5">
    <source>
        <dbReference type="ARBA" id="ARBA00020367"/>
    </source>
</evidence>
<dbReference type="NCBIfam" id="TIGR00878">
    <property type="entry name" value="purM"/>
    <property type="match status" value="1"/>
</dbReference>
<keyword evidence="8" id="KW-0547">Nucleotide-binding</keyword>
<reference evidence="19" key="2">
    <citation type="submission" date="2016-06" db="EMBL/GenBank/DDBJ databases">
        <authorList>
            <person name="Toshchakov V.S."/>
        </authorList>
    </citation>
    <scope>NUCLEOTIDE SEQUENCE [LARGE SCALE GENOMIC DNA]</scope>
    <source>
        <strain>PM4 (JCM 30641</strain>
        <strain evidence="19">\VKM B-2940)</strain>
    </source>
</reference>
<dbReference type="InterPro" id="IPR010918">
    <property type="entry name" value="PurM-like_C_dom"/>
</dbReference>
<dbReference type="UniPathway" id="UPA00074">
    <property type="reaction ID" value="UER00129"/>
</dbReference>
<keyword evidence="7" id="KW-0436">Ligase</keyword>
<dbReference type="InterPro" id="IPR004733">
    <property type="entry name" value="PurM_cligase"/>
</dbReference>
<evidence type="ECO:0000313" key="20">
    <source>
        <dbReference type="Proteomes" id="UP000195607"/>
    </source>
</evidence>
<dbReference type="GO" id="GO:0005829">
    <property type="term" value="C:cytosol"/>
    <property type="evidence" value="ECO:0007669"/>
    <property type="project" value="TreeGrafter"/>
</dbReference>
<dbReference type="SUPFAM" id="SSF56042">
    <property type="entry name" value="PurM C-terminal domain-like"/>
    <property type="match status" value="1"/>
</dbReference>
<dbReference type="GO" id="GO:0004637">
    <property type="term" value="F:phosphoribosylamine-glycine ligase activity"/>
    <property type="evidence" value="ECO:0007669"/>
    <property type="project" value="TreeGrafter"/>
</dbReference>
<evidence type="ECO:0000256" key="4">
    <source>
        <dbReference type="ARBA" id="ARBA00013047"/>
    </source>
</evidence>
<proteinExistence type="inferred from homology"/>
<protein>
    <recommendedName>
        <fullName evidence="5">Phosphoribosylformylglycinamidine cyclo-ligase</fullName>
        <ecNumber evidence="4">6.3.3.1</ecNumber>
    </recommendedName>
    <alternativeName>
        <fullName evidence="12">AIR synthase</fullName>
    </alternativeName>
    <alternativeName>
        <fullName evidence="13">AIRS</fullName>
    </alternativeName>
    <alternativeName>
        <fullName evidence="11">Phosphoribosyl-aminoimidazole synthetase</fullName>
    </alternativeName>
</protein>
<comment type="catalytic activity">
    <reaction evidence="14">
        <text>2-formamido-N(1)-(5-O-phospho-beta-D-ribosyl)acetamidine + ATP = 5-amino-1-(5-phospho-beta-D-ribosyl)imidazole + ADP + phosphate + H(+)</text>
        <dbReference type="Rhea" id="RHEA:23032"/>
        <dbReference type="ChEBI" id="CHEBI:15378"/>
        <dbReference type="ChEBI" id="CHEBI:30616"/>
        <dbReference type="ChEBI" id="CHEBI:43474"/>
        <dbReference type="ChEBI" id="CHEBI:137981"/>
        <dbReference type="ChEBI" id="CHEBI:147287"/>
        <dbReference type="ChEBI" id="CHEBI:456216"/>
        <dbReference type="EC" id="6.3.3.1"/>
    </reaction>
</comment>
<name>A0A1N5SPS8_9ARCH</name>
<evidence type="ECO:0000256" key="3">
    <source>
        <dbReference type="ARBA" id="ARBA00010280"/>
    </source>
</evidence>
<sequence length="338" mass="36889">MKGSSDKVLDRKGIGEFVSTLVRQLKYRRDDFKVMGPSGGFTSLIDLGNIALAFNTDGVGTKVLLAAEANKWEGIGIDCVAMNVNDTITIGAEPIAMVDYVSLRDTDINIAKEIGVGLNVGAQMANISIVGGETALIPDLVREIDVSGSVIGIAQKNQITTGETIKEGDLVYSLQSSGIHSNGFTTVRKIIKEQGLTMDETFPGYNKKVSDVLLEPTRIYVREILDIINLVDIKGMANITGGGFKNLVRMKDMKYVIDDPVEPQPVFSTLMDLGNLSYSEMYEIFNMGTGYVVVIDAESKHDFVSTLRNRLSIREIGHVENGSGIEIPKYGVNLKDYY</sequence>
<comment type="similarity">
    <text evidence="3">Belongs to the AIR synthase family.</text>
</comment>
<organism evidence="17 20">
    <name type="scientific">Cuniculiplasma divulgatum</name>
    <dbReference type="NCBI Taxonomy" id="1673428"/>
    <lineage>
        <taxon>Archaea</taxon>
        <taxon>Methanobacteriati</taxon>
        <taxon>Thermoplasmatota</taxon>
        <taxon>Thermoplasmata</taxon>
        <taxon>Thermoplasmatales</taxon>
        <taxon>Cuniculiplasmataceae</taxon>
        <taxon>Cuniculiplasma</taxon>
    </lineage>
</organism>
<evidence type="ECO:0000256" key="1">
    <source>
        <dbReference type="ARBA" id="ARBA00004496"/>
    </source>
</evidence>
<dbReference type="Proteomes" id="UP000187822">
    <property type="component" value="Chromosome I"/>
</dbReference>
<evidence type="ECO:0000256" key="7">
    <source>
        <dbReference type="ARBA" id="ARBA00022598"/>
    </source>
</evidence>
<keyword evidence="19" id="KW-1185">Reference proteome</keyword>
<feature type="domain" description="PurM-like N-terminal" evidence="15">
    <location>
        <begin position="45"/>
        <end position="154"/>
    </location>
</feature>
<dbReference type="SUPFAM" id="SSF55326">
    <property type="entry name" value="PurM N-terminal domain-like"/>
    <property type="match status" value="1"/>
</dbReference>
<evidence type="ECO:0000256" key="2">
    <source>
        <dbReference type="ARBA" id="ARBA00004686"/>
    </source>
</evidence>
<keyword evidence="6" id="KW-0963">Cytoplasm</keyword>
<dbReference type="EMBL" id="LT671858">
    <property type="protein sequence ID" value="SIM37859.1"/>
    <property type="molecule type" value="Genomic_DNA"/>
</dbReference>